<keyword evidence="2" id="KW-0378">Hydrolase</keyword>
<gene>
    <name evidence="4" type="ORF">J5W02_03790</name>
</gene>
<evidence type="ECO:0000313" key="4">
    <source>
        <dbReference type="EMBL" id="MBW7571924.1"/>
    </source>
</evidence>
<comment type="caution">
    <text evidence="3">Lacks conserved residue(s) required for the propagation of feature annotation.</text>
</comment>
<proteinExistence type="inferred from homology"/>
<evidence type="ECO:0000256" key="3">
    <source>
        <dbReference type="PROSITE-ProRule" id="PRU00679"/>
    </source>
</evidence>
<reference evidence="4 5" key="1">
    <citation type="submission" date="2021-03" db="EMBL/GenBank/DDBJ databases">
        <title>Caproiciproducens sp. nov. isolated from feces of cow.</title>
        <authorList>
            <person name="Choi J.-Y."/>
        </authorList>
    </citation>
    <scope>NUCLEOTIDE SEQUENCE [LARGE SCALE GENOMIC DNA]</scope>
    <source>
        <strain evidence="4 5">AGMB10547</strain>
    </source>
</reference>
<evidence type="ECO:0000256" key="2">
    <source>
        <dbReference type="ARBA" id="ARBA00022801"/>
    </source>
</evidence>
<comment type="similarity">
    <text evidence="3">Belongs to the metallo-dependent hydrolases superfamily. Phosphotriesterase family.</text>
</comment>
<evidence type="ECO:0008006" key="6">
    <source>
        <dbReference type="Google" id="ProtNLM"/>
    </source>
</evidence>
<name>A0ABS7DKU6_9FIRM</name>
<sequence>MIQTVRGIITKEELGITMSHEHLLLDLRPVRHDEVSIIDDLELVSGELKPAIEMGCRSVIEVTTVDMGRNPEGLRELSKRTGINIITSTGFYLKDYHSDWLQKAPVKQLEDFFVKEITVGIDGTNIKAGAIGEVASSEKIYPSEQKVLTAAARASKRTNAAVFTHCDMGLLGLEQIDLMLGQGMAPDKLVIGHTDLTADADYQTEILRAGVNLAFDTVGKNNYLSDETRAEVLMRLLEAGWEDHLLLSEDVSKQTYLINYGGRGYTAVLGYFVPLLCAKGVGEVQIRKMLVENPARILDR</sequence>
<dbReference type="InterPro" id="IPR032466">
    <property type="entry name" value="Metal_Hydrolase"/>
</dbReference>
<protein>
    <recommendedName>
        <fullName evidence="6">Phosphotriesterase-related protein</fullName>
    </recommendedName>
</protein>
<accession>A0ABS7DKU6</accession>
<evidence type="ECO:0000313" key="5">
    <source>
        <dbReference type="Proteomes" id="UP000719942"/>
    </source>
</evidence>
<dbReference type="Pfam" id="PF02126">
    <property type="entry name" value="PTE"/>
    <property type="match status" value="1"/>
</dbReference>
<dbReference type="PANTHER" id="PTHR10819">
    <property type="entry name" value="PHOSPHOTRIESTERASE-RELATED"/>
    <property type="match status" value="1"/>
</dbReference>
<dbReference type="SUPFAM" id="SSF51556">
    <property type="entry name" value="Metallo-dependent hydrolases"/>
    <property type="match status" value="1"/>
</dbReference>
<dbReference type="Proteomes" id="UP000719942">
    <property type="component" value="Unassembled WGS sequence"/>
</dbReference>
<dbReference type="PIRSF" id="PIRSF016839">
    <property type="entry name" value="PhP"/>
    <property type="match status" value="1"/>
</dbReference>
<comment type="caution">
    <text evidence="4">The sequence shown here is derived from an EMBL/GenBank/DDBJ whole genome shotgun (WGS) entry which is preliminary data.</text>
</comment>
<keyword evidence="1" id="KW-0479">Metal-binding</keyword>
<dbReference type="PROSITE" id="PS51347">
    <property type="entry name" value="PHOSPHOTRIESTERASE_2"/>
    <property type="match status" value="1"/>
</dbReference>
<evidence type="ECO:0000256" key="1">
    <source>
        <dbReference type="ARBA" id="ARBA00022723"/>
    </source>
</evidence>
<keyword evidence="5" id="KW-1185">Reference proteome</keyword>
<dbReference type="Gene3D" id="3.20.20.140">
    <property type="entry name" value="Metal-dependent hydrolases"/>
    <property type="match status" value="1"/>
</dbReference>
<dbReference type="EMBL" id="JAGFNZ010000001">
    <property type="protein sequence ID" value="MBW7571924.1"/>
    <property type="molecule type" value="Genomic_DNA"/>
</dbReference>
<dbReference type="RefSeq" id="WP_219964298.1">
    <property type="nucleotide sequence ID" value="NZ_JAGFNZ010000001.1"/>
</dbReference>
<organism evidence="4 5">
    <name type="scientific">Caproiciproducens faecalis</name>
    <dbReference type="NCBI Taxonomy" id="2820301"/>
    <lineage>
        <taxon>Bacteria</taxon>
        <taxon>Bacillati</taxon>
        <taxon>Bacillota</taxon>
        <taxon>Clostridia</taxon>
        <taxon>Eubacteriales</taxon>
        <taxon>Acutalibacteraceae</taxon>
        <taxon>Caproiciproducens</taxon>
    </lineage>
</organism>
<dbReference type="InterPro" id="IPR001559">
    <property type="entry name" value="Phosphotriesterase"/>
</dbReference>
<dbReference type="PANTHER" id="PTHR10819:SF3">
    <property type="entry name" value="PHOSPHOTRIESTERASE-RELATED PROTEIN"/>
    <property type="match status" value="1"/>
</dbReference>